<accession>A0A831XEA0</accession>
<protein>
    <submittedName>
        <fullName evidence="2">Uncharacterized protein</fullName>
    </submittedName>
</protein>
<proteinExistence type="predicted"/>
<dbReference type="InterPro" id="IPR011050">
    <property type="entry name" value="Pectin_lyase_fold/virulence"/>
</dbReference>
<reference evidence="2" key="1">
    <citation type="journal article" date="2020" name="mSystems">
        <title>Genome- and Community-Level Interaction Insights into Carbon Utilization and Element Cycling Functions of Hydrothermarchaeota in Hydrothermal Sediment.</title>
        <authorList>
            <person name="Zhou Z."/>
            <person name="Liu Y."/>
            <person name="Xu W."/>
            <person name="Pan J."/>
            <person name="Luo Z.H."/>
            <person name="Li M."/>
        </authorList>
    </citation>
    <scope>NUCLEOTIDE SEQUENCE [LARGE SCALE GENOMIC DNA]</scope>
    <source>
        <strain evidence="2">SpSt-349</strain>
    </source>
</reference>
<feature type="signal peptide" evidence="1">
    <location>
        <begin position="1"/>
        <end position="26"/>
    </location>
</feature>
<comment type="caution">
    <text evidence="2">The sequence shown here is derived from an EMBL/GenBank/DDBJ whole genome shotgun (WGS) entry which is preliminary data.</text>
</comment>
<name>A0A831XEA0_GEOME</name>
<keyword evidence="1" id="KW-0732">Signal</keyword>
<evidence type="ECO:0000256" key="1">
    <source>
        <dbReference type="SAM" id="SignalP"/>
    </source>
</evidence>
<dbReference type="AlphaFoldDB" id="A0A831XEA0"/>
<gene>
    <name evidence="2" type="ORF">ENQ87_07805</name>
</gene>
<feature type="chain" id="PRO_5032760553" evidence="1">
    <location>
        <begin position="27"/>
        <end position="376"/>
    </location>
</feature>
<sequence length="376" mass="37312">MGQGITAAVTMAALLTAAGAVGSAFAAGIEDGAVTAPKIAEGAVTYRAIAPGAITFSRLADGAVTDEKLGFGAVTTPKIADGAVTDAKIAGPIAGHKLGRHGHDGADIVQGTIDAARLPVGTGPGTVAAGDHSHDFLPAKPANLIVVAPRGGDFTNPVDALNAITDASADNPYLVKIMPGTYELGIATLVMKPHVDIEGCGELTTRLKGSAADAGVVAGASFAELRHLAVEAGGTEGTIVGIFNASAAPRITAVTVTAEGGKGAYGIYNLMAAPVLSDVTVRAGGSDTAFGIFNLHSSPVIKNSAITAGNGIYSYYSGTVTVEGTSVSAPLSTIFTDVGATTLVANSRLAGGRPAANGILKCVGVYDGNYEPVACR</sequence>
<dbReference type="Gene3D" id="2.160.20.10">
    <property type="entry name" value="Single-stranded right-handed beta-helix, Pectin lyase-like"/>
    <property type="match status" value="1"/>
</dbReference>
<dbReference type="SUPFAM" id="SSF51126">
    <property type="entry name" value="Pectin lyase-like"/>
    <property type="match status" value="1"/>
</dbReference>
<dbReference type="InterPro" id="IPR012334">
    <property type="entry name" value="Pectin_lyas_fold"/>
</dbReference>
<dbReference type="EMBL" id="DSOV01000036">
    <property type="protein sequence ID" value="HEN42264.1"/>
    <property type="molecule type" value="Genomic_DNA"/>
</dbReference>
<evidence type="ECO:0000313" key="2">
    <source>
        <dbReference type="EMBL" id="HEN42264.1"/>
    </source>
</evidence>
<organism evidence="2">
    <name type="scientific">Geobacter metallireducens</name>
    <dbReference type="NCBI Taxonomy" id="28232"/>
    <lineage>
        <taxon>Bacteria</taxon>
        <taxon>Pseudomonadati</taxon>
        <taxon>Thermodesulfobacteriota</taxon>
        <taxon>Desulfuromonadia</taxon>
        <taxon>Geobacterales</taxon>
        <taxon>Geobacteraceae</taxon>
        <taxon>Geobacter</taxon>
    </lineage>
</organism>